<dbReference type="AlphaFoldDB" id="A0A080M1K9"/>
<feature type="chain" id="PRO_5001750933" evidence="1">
    <location>
        <begin position="25"/>
        <end position="107"/>
    </location>
</feature>
<evidence type="ECO:0000313" key="2">
    <source>
        <dbReference type="EMBL" id="KFB75162.1"/>
    </source>
</evidence>
<dbReference type="STRING" id="1453999.AW06_003817"/>
<sequence length="107" mass="10896">MNSPQASLLAQVIRLALAAIPAGAAARDELLAGDALKAEKNDPAFAGFSAALGEIFHRKSCAGDKPGTPACTSRHLEDLHAAIRTPAGKAIDTVAVSVSPTRLVDPA</sequence>
<dbReference type="InterPro" id="IPR036909">
    <property type="entry name" value="Cyt_c-like_dom_sf"/>
</dbReference>
<dbReference type="GO" id="GO:0020037">
    <property type="term" value="F:heme binding"/>
    <property type="evidence" value="ECO:0007669"/>
    <property type="project" value="InterPro"/>
</dbReference>
<reference evidence="2 4" key="1">
    <citation type="submission" date="2014-02" db="EMBL/GenBank/DDBJ databases">
        <title>Expanding our view of genomic diversity in Candidatus Accumulibacter clades.</title>
        <authorList>
            <person name="Skennerton C.T."/>
            <person name="Barr J.J."/>
            <person name="Slater F.R."/>
            <person name="Bond P.L."/>
            <person name="Tyson G.W."/>
        </authorList>
    </citation>
    <scope>NUCLEOTIDE SEQUENCE [LARGE SCALE GENOMIC DNA]</scope>
    <source>
        <strain evidence="4">SK-02</strain>
    </source>
</reference>
<gene>
    <name evidence="2" type="ORF">AW06_003817</name>
    <name evidence="3" type="ORF">HWD57_15195</name>
</gene>
<name>A0A080M1K9_9PROT</name>
<keyword evidence="4" id="KW-1185">Reference proteome</keyword>
<dbReference type="EMBL" id="CP058708">
    <property type="protein sequence ID" value="QLH50988.1"/>
    <property type="molecule type" value="Genomic_DNA"/>
</dbReference>
<accession>A0A080M1K9</accession>
<dbReference type="Proteomes" id="UP000021315">
    <property type="component" value="Unassembled WGS sequence"/>
</dbReference>
<keyword evidence="1" id="KW-0732">Signal</keyword>
<organism evidence="2 4">
    <name type="scientific">Candidatus Accumulibacter cognatus</name>
    <dbReference type="NCBI Taxonomy" id="2954383"/>
    <lineage>
        <taxon>Bacteria</taxon>
        <taxon>Pseudomonadati</taxon>
        <taxon>Pseudomonadota</taxon>
        <taxon>Betaproteobacteria</taxon>
        <taxon>Candidatus Accumulibacter</taxon>
    </lineage>
</organism>
<dbReference type="InterPro" id="IPR015170">
    <property type="entry name" value="DUF1924_SHP"/>
</dbReference>
<evidence type="ECO:0000313" key="5">
    <source>
        <dbReference type="Proteomes" id="UP000509684"/>
    </source>
</evidence>
<reference evidence="3 5" key="2">
    <citation type="journal article" date="2019" name="Microbiome">
        <title>Annotated bacterial chromosomes from frame-shift-corrected long-read metagenomic data.</title>
        <authorList>
            <person name="Arumugam K."/>
            <person name="Bagci C."/>
            <person name="Bessarab I."/>
            <person name="Beier S."/>
            <person name="Buchfink B."/>
            <person name="Gorska A."/>
            <person name="Qiu G."/>
            <person name="Huson D.H."/>
            <person name="Williams R.B.H."/>
        </authorList>
    </citation>
    <scope>NUCLEOTIDE SEQUENCE [LARGE SCALE GENOMIC DNA]</scope>
    <source>
        <strain evidence="3">SSA1</strain>
    </source>
</reference>
<dbReference type="EMBL" id="JDST02000102">
    <property type="protein sequence ID" value="KFB75162.1"/>
    <property type="molecule type" value="Genomic_DNA"/>
</dbReference>
<proteinExistence type="predicted"/>
<dbReference type="KEGG" id="acog:HWD57_15195"/>
<dbReference type="GO" id="GO:0009055">
    <property type="term" value="F:electron transfer activity"/>
    <property type="evidence" value="ECO:0007669"/>
    <property type="project" value="InterPro"/>
</dbReference>
<dbReference type="Gene3D" id="1.10.760.10">
    <property type="entry name" value="Cytochrome c-like domain"/>
    <property type="match status" value="1"/>
</dbReference>
<dbReference type="Pfam" id="PF09086">
    <property type="entry name" value="DUF1924"/>
    <property type="match status" value="1"/>
</dbReference>
<dbReference type="Proteomes" id="UP000509684">
    <property type="component" value="Chromosome"/>
</dbReference>
<protein>
    <submittedName>
        <fullName evidence="3">DUF1924 domain-containing protein</fullName>
    </submittedName>
</protein>
<evidence type="ECO:0000256" key="1">
    <source>
        <dbReference type="SAM" id="SignalP"/>
    </source>
</evidence>
<dbReference type="RefSeq" id="WP_138679206.1">
    <property type="nucleotide sequence ID" value="NZ_JDST02000102.1"/>
</dbReference>
<feature type="signal peptide" evidence="1">
    <location>
        <begin position="1"/>
        <end position="24"/>
    </location>
</feature>
<evidence type="ECO:0000313" key="3">
    <source>
        <dbReference type="EMBL" id="QLH50988.1"/>
    </source>
</evidence>
<accession>A0A7D5NEL8</accession>
<reference evidence="3" key="3">
    <citation type="submission" date="2020-06" db="EMBL/GenBank/DDBJ databases">
        <authorList>
            <person name="Arumugam K."/>
            <person name="Besarab I."/>
            <person name="Haryono M."/>
            <person name="Bagci C."/>
            <person name="Beier S."/>
            <person name="Buchfink B."/>
            <person name="Gorska A."/>
            <person name="Qiu G."/>
            <person name="Huson D.H."/>
            <person name="Williams R.B."/>
        </authorList>
    </citation>
    <scope>NUCLEOTIDE SEQUENCE</scope>
    <source>
        <strain evidence="3">SSA1</strain>
    </source>
</reference>
<evidence type="ECO:0000313" key="4">
    <source>
        <dbReference type="Proteomes" id="UP000021315"/>
    </source>
</evidence>